<dbReference type="EMBL" id="WUEK01000003">
    <property type="protein sequence ID" value="MXG89218.1"/>
    <property type="molecule type" value="Genomic_DNA"/>
</dbReference>
<gene>
    <name evidence="2" type="ORF">GRQ65_06615</name>
</gene>
<keyword evidence="3" id="KW-1185">Reference proteome</keyword>
<organism evidence="2 3">
    <name type="scientific">Nocardioides flavescens</name>
    <dbReference type="NCBI Taxonomy" id="2691959"/>
    <lineage>
        <taxon>Bacteria</taxon>
        <taxon>Bacillati</taxon>
        <taxon>Actinomycetota</taxon>
        <taxon>Actinomycetes</taxon>
        <taxon>Propionibacteriales</taxon>
        <taxon>Nocardioidaceae</taxon>
        <taxon>Nocardioides</taxon>
    </lineage>
</organism>
<evidence type="ECO:0000313" key="3">
    <source>
        <dbReference type="Proteomes" id="UP000473325"/>
    </source>
</evidence>
<protein>
    <submittedName>
        <fullName evidence="2">Uncharacterized protein</fullName>
    </submittedName>
</protein>
<accession>A0A6L7EUU2</accession>
<dbReference type="RefSeq" id="WP_160876385.1">
    <property type="nucleotide sequence ID" value="NZ_WUEK01000003.1"/>
</dbReference>
<dbReference type="AlphaFoldDB" id="A0A6L7EUU2"/>
<evidence type="ECO:0000256" key="1">
    <source>
        <dbReference type="SAM" id="SignalP"/>
    </source>
</evidence>
<dbReference type="Proteomes" id="UP000473325">
    <property type="component" value="Unassembled WGS sequence"/>
</dbReference>
<sequence length="191" mass="19709">MKIVSTTLAATALVAAAGTLTVPVADAAAGRTALAVSITDCEGCTVQLQQAVPRGDGVRVWSSKAVAVTGGKAVLDVPSRRTWGSVLTLKAPWEGQLGYVTTVAVRYAGHVVGEEVSATEAAGERRATGCWAGTRQPRVAVEVDVERTTVQGVSGPVTGTRAWTPETQDWQGALRRAPGGVLGSQDVDVCR</sequence>
<proteinExistence type="predicted"/>
<comment type="caution">
    <text evidence="2">The sequence shown here is derived from an EMBL/GenBank/DDBJ whole genome shotgun (WGS) entry which is preliminary data.</text>
</comment>
<feature type="signal peptide" evidence="1">
    <location>
        <begin position="1"/>
        <end position="27"/>
    </location>
</feature>
<feature type="chain" id="PRO_5026774844" evidence="1">
    <location>
        <begin position="28"/>
        <end position="191"/>
    </location>
</feature>
<reference evidence="2 3" key="1">
    <citation type="submission" date="2019-12" db="EMBL/GenBank/DDBJ databases">
        <authorList>
            <person name="Kun Z."/>
        </authorList>
    </citation>
    <scope>NUCLEOTIDE SEQUENCE [LARGE SCALE GENOMIC DNA]</scope>
    <source>
        <strain evidence="2 3">YIM 123512</strain>
    </source>
</reference>
<name>A0A6L7EUU2_9ACTN</name>
<keyword evidence="1" id="KW-0732">Signal</keyword>
<evidence type="ECO:0000313" key="2">
    <source>
        <dbReference type="EMBL" id="MXG89218.1"/>
    </source>
</evidence>